<evidence type="ECO:0000256" key="1">
    <source>
        <dbReference type="SAM" id="Coils"/>
    </source>
</evidence>
<accession>A0A9X3QXK5</accession>
<evidence type="ECO:0000313" key="5">
    <source>
        <dbReference type="Proteomes" id="UP001151018"/>
    </source>
</evidence>
<name>A0A9X3QXK5_9HYPH</name>
<evidence type="ECO:0000256" key="3">
    <source>
        <dbReference type="SAM" id="Phobius"/>
    </source>
</evidence>
<dbReference type="InterPro" id="IPR056909">
    <property type="entry name" value="SU10_portal"/>
</dbReference>
<comment type="caution">
    <text evidence="4">The sequence shown here is derived from an EMBL/GenBank/DDBJ whole genome shotgun (WGS) entry which is preliminary data.</text>
</comment>
<feature type="transmembrane region" description="Helical" evidence="3">
    <location>
        <begin position="137"/>
        <end position="159"/>
    </location>
</feature>
<keyword evidence="3" id="KW-0812">Transmembrane</keyword>
<keyword evidence="3" id="KW-1133">Transmembrane helix</keyword>
<reference evidence="4" key="1">
    <citation type="submission" date="2022-12" db="EMBL/GenBank/DDBJ databases">
        <title>Draft genome sequences of 22 rhizogenic Agrobacterium biovar 1 strains, the causative agent of hairy root disease.</title>
        <authorList>
            <person name="Kim N."/>
            <person name="Vargas P."/>
            <person name="Rediers H."/>
        </authorList>
    </citation>
    <scope>NUCLEOTIDE SEQUENCE</scope>
    <source>
        <strain evidence="4">ST15.13.006</strain>
    </source>
</reference>
<proteinExistence type="predicted"/>
<dbReference type="RefSeq" id="WP_269834631.1">
    <property type="nucleotide sequence ID" value="NZ_JAPZLR010000002.1"/>
</dbReference>
<feature type="coiled-coil region" evidence="1">
    <location>
        <begin position="651"/>
        <end position="678"/>
    </location>
</feature>
<sequence>MDKKKNNKNAFDKMGAKIFTANEIEDAKDLAHKVSGMVNNSISFQTSTLLNQYENNFKGYYRKPLPNDDKLRFKSKHVTSDIQERVDIARGKIVRTFDSQKEVVSFAPLTSDPTKKAIAKQQNSVIKHVLREKNSHVAILSPWVMSGCLFGLGVLHISFDRIPEEGKLQVLKGVNDEALVELTNRKKKGEIVIEAHSDDYKAEIPEEMRAQLMAVAEQQGFTPEQVEEQMALMLPDVRDISYREIKRRPAFCFKSVTVEDFIVSKEAIFNPHTGGVDARLQGHRSYVPKSELIEQGYDADILDEIEIASDRGDGVTTVRGTKIGDTTALSDFGDEIEVFEIYTKIAIENKNRHHYRITLAGNITSAPVVLAYEEVSKFYPYAVFVPFQTDGTIFGQGFADRVAPEQNLSTKVTREYINNLHYQSDPIKAVNTDLTISDDALNIFPGKVIRTSDPTGGISFITPPSNGAVILPFLDMNNKRMNAVSGVGADMISTDISDKQDVTATAVLEQKQAQELLIEQVCRSFADTGYRFAAKAIIDLCVQNPELAAEYLSNLKNPDEPLTIDKWDADMDVSTNITFGMMDRTYKNQVLMQFLQVQQGAMQTGAVSPQNIYSTLVDIAENFGIMDVAAKVTDPSTLPPPPPPADPNAGLVEIEKVKAELKNQQEERKREFDAYKLRVDNDLERDRMIQDLQIKMAELLGKYQSEINVAALQADQNKQRADVDWAIAQQEADNQRKQQEAQQAQLNQQAMQQMAAQQQPQPPMPPQM</sequence>
<protein>
    <submittedName>
        <fullName evidence="4">Uncharacterized protein</fullName>
    </submittedName>
</protein>
<dbReference type="EMBL" id="JAPZLR010000002">
    <property type="protein sequence ID" value="MCZ7936667.1"/>
    <property type="molecule type" value="Genomic_DNA"/>
</dbReference>
<gene>
    <name evidence="4" type="ORF">O9X88_03850</name>
</gene>
<keyword evidence="3" id="KW-0472">Membrane</keyword>
<evidence type="ECO:0000256" key="2">
    <source>
        <dbReference type="SAM" id="MobiDB-lite"/>
    </source>
</evidence>
<organism evidence="4 5">
    <name type="scientific">Agrobacterium salinitolerans</name>
    <dbReference type="NCBI Taxonomy" id="1183413"/>
    <lineage>
        <taxon>Bacteria</taxon>
        <taxon>Pseudomonadati</taxon>
        <taxon>Pseudomonadota</taxon>
        <taxon>Alphaproteobacteria</taxon>
        <taxon>Hyphomicrobiales</taxon>
        <taxon>Rhizobiaceae</taxon>
        <taxon>Rhizobium/Agrobacterium group</taxon>
        <taxon>Agrobacterium</taxon>
    </lineage>
</organism>
<dbReference type="Proteomes" id="UP001151018">
    <property type="component" value="Unassembled WGS sequence"/>
</dbReference>
<keyword evidence="1" id="KW-0175">Coiled coil</keyword>
<dbReference type="Pfam" id="PF23899">
    <property type="entry name" value="SU10_portal"/>
    <property type="match status" value="1"/>
</dbReference>
<dbReference type="AlphaFoldDB" id="A0A9X3QXK5"/>
<evidence type="ECO:0000313" key="4">
    <source>
        <dbReference type="EMBL" id="MCZ7936667.1"/>
    </source>
</evidence>
<feature type="region of interest" description="Disordered" evidence="2">
    <location>
        <begin position="730"/>
        <end position="768"/>
    </location>
</feature>
<feature type="compositionally biased region" description="Low complexity" evidence="2">
    <location>
        <begin position="740"/>
        <end position="759"/>
    </location>
</feature>